<name>A0A645BT62_9ZZZZ</name>
<gene>
    <name evidence="2" type="primary">legG_5</name>
    <name evidence="2" type="ORF">SDC9_115448</name>
</gene>
<dbReference type="PANTHER" id="PTHR43174:SF3">
    <property type="entry name" value="UDP-N-ACETYLGLUCOSAMINE 2-EPIMERASE"/>
    <property type="match status" value="1"/>
</dbReference>
<dbReference type="PANTHER" id="PTHR43174">
    <property type="entry name" value="UDP-N-ACETYLGLUCOSAMINE 2-EPIMERASE"/>
    <property type="match status" value="1"/>
</dbReference>
<sequence>MENLKRLQLWNKEQLSENMDIKKESRWILVSLHPETQEPLEYNKEMAANIIAVLDEVNDISVVITRANADYGGVQLNEYFESVVKKDPQKYSLYSSLGQTRYLSFMEECFVIIGNSSSGIVEAPSVGTHVINIGNRQKGRHLCDNVTQSDSSLLSIQNAWEKVEQKGTKMVKDYYYGDGNTSFKVVDHIKHYLNIK</sequence>
<accession>A0A645BT62</accession>
<dbReference type="EC" id="3.2.1.184" evidence="2"/>
<dbReference type="GO" id="GO:0102388">
    <property type="term" value="F:UDP-N,N'-diacetylbacillosamine 2-epimerase activity"/>
    <property type="evidence" value="ECO:0007669"/>
    <property type="project" value="UniProtKB-EC"/>
</dbReference>
<dbReference type="Gene3D" id="3.40.50.2000">
    <property type="entry name" value="Glycogen Phosphorylase B"/>
    <property type="match status" value="2"/>
</dbReference>
<keyword evidence="2" id="KW-0378">Hydrolase</keyword>
<keyword evidence="2" id="KW-0326">Glycosidase</keyword>
<evidence type="ECO:0000313" key="2">
    <source>
        <dbReference type="EMBL" id="MPM68515.1"/>
    </source>
</evidence>
<dbReference type="EMBL" id="VSSQ01022297">
    <property type="protein sequence ID" value="MPM68515.1"/>
    <property type="molecule type" value="Genomic_DNA"/>
</dbReference>
<dbReference type="Pfam" id="PF02350">
    <property type="entry name" value="Epimerase_2"/>
    <property type="match status" value="1"/>
</dbReference>
<feature type="domain" description="UDP-N-acetylglucosamine 2-epimerase" evidence="1">
    <location>
        <begin position="9"/>
        <end position="190"/>
    </location>
</feature>
<proteinExistence type="predicted"/>
<protein>
    <submittedName>
        <fullName evidence="2">GDP/UDP-N,N'-diacetylbacillosamine 2-epimerase (Hydrolyzing)</fullName>
        <ecNumber evidence="2">3.2.1.184</ecNumber>
    </submittedName>
</protein>
<reference evidence="2" key="1">
    <citation type="submission" date="2019-08" db="EMBL/GenBank/DDBJ databases">
        <authorList>
            <person name="Kucharzyk K."/>
            <person name="Murdoch R.W."/>
            <person name="Higgins S."/>
            <person name="Loffler F."/>
        </authorList>
    </citation>
    <scope>NUCLEOTIDE SEQUENCE</scope>
</reference>
<dbReference type="SUPFAM" id="SSF53756">
    <property type="entry name" value="UDP-Glycosyltransferase/glycogen phosphorylase"/>
    <property type="match status" value="1"/>
</dbReference>
<dbReference type="InterPro" id="IPR029767">
    <property type="entry name" value="WecB-like"/>
</dbReference>
<dbReference type="InterPro" id="IPR003331">
    <property type="entry name" value="UDP_GlcNAc_Epimerase_2_dom"/>
</dbReference>
<evidence type="ECO:0000259" key="1">
    <source>
        <dbReference type="Pfam" id="PF02350"/>
    </source>
</evidence>
<organism evidence="2">
    <name type="scientific">bioreactor metagenome</name>
    <dbReference type="NCBI Taxonomy" id="1076179"/>
    <lineage>
        <taxon>unclassified sequences</taxon>
        <taxon>metagenomes</taxon>
        <taxon>ecological metagenomes</taxon>
    </lineage>
</organism>
<dbReference type="AlphaFoldDB" id="A0A645BT62"/>
<comment type="caution">
    <text evidence="2">The sequence shown here is derived from an EMBL/GenBank/DDBJ whole genome shotgun (WGS) entry which is preliminary data.</text>
</comment>